<dbReference type="VEuPathDB" id="FungiDB:TSTA_048990"/>
<dbReference type="GeneID" id="8100615"/>
<sequence>MACLQQQHNLKGLSLILPGSLSGSALMKAEKLDKIWPNLKALYLGMGDEYWLQQLPKFENLQILTLQDLASGITNGDVIEIIAKCRVLRVVDVFFRELKDIEALDIARGCPLLQKFRVRHGQLFDLFGPKDTVFLELDLMFRIDTARIRDLAVYCPKLTVLRLRKARLCLSIAQMPVAHPLCQLEIMHFRGFGNTLDTR</sequence>
<evidence type="ECO:0000313" key="1">
    <source>
        <dbReference type="EMBL" id="EED15459.1"/>
    </source>
</evidence>
<dbReference type="STRING" id="441959.B8ML43"/>
<dbReference type="InterPro" id="IPR032675">
    <property type="entry name" value="LRR_dom_sf"/>
</dbReference>
<reference evidence="2" key="1">
    <citation type="journal article" date="2015" name="Genome Announc.">
        <title>Genome sequence of the AIDS-associated pathogen Penicillium marneffei (ATCC18224) and its near taxonomic relative Talaromyces stipitatus (ATCC10500).</title>
        <authorList>
            <person name="Nierman W.C."/>
            <person name="Fedorova-Abrams N.D."/>
            <person name="Andrianopoulos A."/>
        </authorList>
    </citation>
    <scope>NUCLEOTIDE SEQUENCE [LARGE SCALE GENOMIC DNA]</scope>
    <source>
        <strain evidence="2">ATCC 10500 / CBS 375.48 / QM 6759 / NRRL 1006</strain>
    </source>
</reference>
<protein>
    <recommendedName>
        <fullName evidence="3">F-box domain protein</fullName>
    </recommendedName>
</protein>
<dbReference type="Proteomes" id="UP000001745">
    <property type="component" value="Unassembled WGS sequence"/>
</dbReference>
<gene>
    <name evidence="1" type="ORF">TSTA_048990</name>
</gene>
<dbReference type="RefSeq" id="XP_002485412.1">
    <property type="nucleotide sequence ID" value="XM_002485367.1"/>
</dbReference>
<dbReference type="Gene3D" id="3.80.10.10">
    <property type="entry name" value="Ribonuclease Inhibitor"/>
    <property type="match status" value="1"/>
</dbReference>
<dbReference type="HOGENOM" id="CLU_1373022_0_0_1"/>
<organism evidence="1 2">
    <name type="scientific">Talaromyces stipitatus (strain ATCC 10500 / CBS 375.48 / QM 6759 / NRRL 1006)</name>
    <name type="common">Penicillium stipitatum</name>
    <dbReference type="NCBI Taxonomy" id="441959"/>
    <lineage>
        <taxon>Eukaryota</taxon>
        <taxon>Fungi</taxon>
        <taxon>Dikarya</taxon>
        <taxon>Ascomycota</taxon>
        <taxon>Pezizomycotina</taxon>
        <taxon>Eurotiomycetes</taxon>
        <taxon>Eurotiomycetidae</taxon>
        <taxon>Eurotiales</taxon>
        <taxon>Trichocomaceae</taxon>
        <taxon>Talaromyces</taxon>
        <taxon>Talaromyces sect. Talaromyces</taxon>
    </lineage>
</organism>
<dbReference type="InParanoid" id="B8ML43"/>
<dbReference type="EMBL" id="EQ962657">
    <property type="protein sequence ID" value="EED15459.1"/>
    <property type="molecule type" value="Genomic_DNA"/>
</dbReference>
<proteinExistence type="predicted"/>
<accession>B8ML43</accession>
<name>B8ML43_TALSN</name>
<dbReference type="AlphaFoldDB" id="B8ML43"/>
<dbReference type="SUPFAM" id="SSF52047">
    <property type="entry name" value="RNI-like"/>
    <property type="match status" value="1"/>
</dbReference>
<dbReference type="PhylomeDB" id="B8ML43"/>
<evidence type="ECO:0000313" key="2">
    <source>
        <dbReference type="Proteomes" id="UP000001745"/>
    </source>
</evidence>
<evidence type="ECO:0008006" key="3">
    <source>
        <dbReference type="Google" id="ProtNLM"/>
    </source>
</evidence>
<dbReference type="OrthoDB" id="5426109at2759"/>
<keyword evidence="2" id="KW-1185">Reference proteome</keyword>